<proteinExistence type="inferred from homology"/>
<dbReference type="PANTHER" id="PTHR43277:SF3">
    <property type="entry name" value="DECARBOXYLASE, PUTATIVE-RELATED"/>
    <property type="match status" value="1"/>
</dbReference>
<keyword evidence="4" id="KW-0663">Pyridoxal phosphate</keyword>
<dbReference type="SUPFAM" id="SSF55904">
    <property type="entry name" value="Ornithine decarboxylase C-terminal domain"/>
    <property type="match status" value="1"/>
</dbReference>
<dbReference type="InterPro" id="IPR036633">
    <property type="entry name" value="Prn/Lys/Arg_de-COase_C_sf"/>
</dbReference>
<evidence type="ECO:0000256" key="4">
    <source>
        <dbReference type="ARBA" id="ARBA00022898"/>
    </source>
</evidence>
<gene>
    <name evidence="8" type="ORF">E2636_18215</name>
</gene>
<dbReference type="GO" id="GO:0016831">
    <property type="term" value="F:carboxy-lyase activity"/>
    <property type="evidence" value="ECO:0007669"/>
    <property type="project" value="UniProtKB-KW"/>
</dbReference>
<keyword evidence="8" id="KW-0808">Transferase</keyword>
<dbReference type="OrthoDB" id="9815233at2"/>
<dbReference type="InterPro" id="IPR000310">
    <property type="entry name" value="Orn/Lys/Arg_deCO2ase_major_dom"/>
</dbReference>
<evidence type="ECO:0000259" key="7">
    <source>
        <dbReference type="Pfam" id="PF03711"/>
    </source>
</evidence>
<feature type="domain" description="Orn/Lys/Arg decarboxylase C-terminal" evidence="7">
    <location>
        <begin position="394"/>
        <end position="451"/>
    </location>
</feature>
<evidence type="ECO:0000313" key="9">
    <source>
        <dbReference type="Proteomes" id="UP000294292"/>
    </source>
</evidence>
<dbReference type="Gene3D" id="3.90.105.10">
    <property type="entry name" value="Molybdopterin biosynthesis moea protein, domain 2"/>
    <property type="match status" value="1"/>
</dbReference>
<sequence length="475" mass="53597">MDKRPIVEAMQRFYKKQNTSLHVPGHKHGALSELPRAFKDVMKFDYTELEGLDDYHHPEGVIEEAQKLLAIAYEATHSYFLVNGTTVGNLAMVYATCREGDRVLVQRNAHKSIFHALELVGADPVFLTPEWDEKTHTSTHVSLATVAAAIEHYPQAQAIILTHPTYYGVTNSVMGEVISLAHSHGIPVLVDEAHGAHFIATADFPMSALEMGADVVVQSAHKTLPAMTMGSYLHIQSNRVSYDKVNRYLRMLQSSSPSYLILASLDDARHYIETYAHEDYQLFSTTRKLFVDSLKTIHSLEVVEVDDPIKLILRVHQYTGYRLQKQLELQGIYVELADPEQVLLILPLLKARHQFPFAEIRMKIKTAVEKCAKQQRDKVDIDYSHDLYALSTLAVSYKELQETENEWILYTKATGRVCAGMVIPYPPGIPLFVRGERITTSKLEMLADYLASGAIIQGEHDLSRKQLLVLKEAKV</sequence>
<dbReference type="Gene3D" id="3.40.640.10">
    <property type="entry name" value="Type I PLP-dependent aspartate aminotransferase-like (Major domain)"/>
    <property type="match status" value="1"/>
</dbReference>
<evidence type="ECO:0000259" key="6">
    <source>
        <dbReference type="Pfam" id="PF01276"/>
    </source>
</evidence>
<dbReference type="RefSeq" id="WP_134211677.1">
    <property type="nucleotide sequence ID" value="NZ_CP038015.1"/>
</dbReference>
<evidence type="ECO:0000256" key="5">
    <source>
        <dbReference type="ARBA" id="ARBA00023239"/>
    </source>
</evidence>
<dbReference type="Pfam" id="PF01276">
    <property type="entry name" value="OKR_DC_1"/>
    <property type="match status" value="1"/>
</dbReference>
<keyword evidence="9" id="KW-1185">Reference proteome</keyword>
<reference evidence="8 9" key="1">
    <citation type="submission" date="2019-03" db="EMBL/GenBank/DDBJ databases">
        <title>Complete genome sequence of Paenisporosarcina antarctica CGMCC 1.6503T.</title>
        <authorList>
            <person name="Rong J.-C."/>
            <person name="Chi N.-Y."/>
            <person name="Zhang Q.-F."/>
        </authorList>
    </citation>
    <scope>NUCLEOTIDE SEQUENCE [LARGE SCALE GENOMIC DNA]</scope>
    <source>
        <strain evidence="8 9">CGMCC 1.6503</strain>
    </source>
</reference>
<comment type="cofactor">
    <cofactor evidence="1">
        <name>pyridoxal 5'-phosphate</name>
        <dbReference type="ChEBI" id="CHEBI:597326"/>
    </cofactor>
</comment>
<dbReference type="EMBL" id="CP038015">
    <property type="protein sequence ID" value="QBP42950.1"/>
    <property type="molecule type" value="Genomic_DNA"/>
</dbReference>
<evidence type="ECO:0000256" key="3">
    <source>
        <dbReference type="ARBA" id="ARBA00022793"/>
    </source>
</evidence>
<dbReference type="AlphaFoldDB" id="A0A4P7A1N5"/>
<keyword evidence="5" id="KW-0456">Lyase</keyword>
<dbReference type="InterPro" id="IPR015421">
    <property type="entry name" value="PyrdxlP-dep_Trfase_major"/>
</dbReference>
<comment type="similarity">
    <text evidence="2">Belongs to the Orn/Lys/Arg decarboxylase class-I family.</text>
</comment>
<dbReference type="SUPFAM" id="SSF53383">
    <property type="entry name" value="PLP-dependent transferases"/>
    <property type="match status" value="1"/>
</dbReference>
<protein>
    <submittedName>
        <fullName evidence="8">Aminotransferase class I/II-fold pyridoxal phosphate-dependent enzyme</fullName>
    </submittedName>
</protein>
<dbReference type="KEGG" id="panc:E2636_18215"/>
<keyword evidence="8" id="KW-0032">Aminotransferase</keyword>
<evidence type="ECO:0000256" key="1">
    <source>
        <dbReference type="ARBA" id="ARBA00001933"/>
    </source>
</evidence>
<evidence type="ECO:0000256" key="2">
    <source>
        <dbReference type="ARBA" id="ARBA00010671"/>
    </source>
</evidence>
<dbReference type="GO" id="GO:0008483">
    <property type="term" value="F:transaminase activity"/>
    <property type="evidence" value="ECO:0007669"/>
    <property type="project" value="UniProtKB-KW"/>
</dbReference>
<dbReference type="InterPro" id="IPR008286">
    <property type="entry name" value="Prn/Lys/Arg_de-COase_C"/>
</dbReference>
<name>A0A4P7A1N5_9BACL</name>
<keyword evidence="3" id="KW-0210">Decarboxylase</keyword>
<accession>A0A4P7A1N5</accession>
<dbReference type="InterPro" id="IPR052357">
    <property type="entry name" value="Orn_Lys_Arg_decarboxylase-I"/>
</dbReference>
<dbReference type="InterPro" id="IPR015424">
    <property type="entry name" value="PyrdxlP-dep_Trfase"/>
</dbReference>
<evidence type="ECO:0000313" key="8">
    <source>
        <dbReference type="EMBL" id="QBP42950.1"/>
    </source>
</evidence>
<feature type="domain" description="Orn/Lys/Arg decarboxylases family 1 pyridoxal-P attachment site" evidence="6">
    <location>
        <begin position="5"/>
        <end position="300"/>
    </location>
</feature>
<organism evidence="8 9">
    <name type="scientific">Paenisporosarcina antarctica</name>
    <dbReference type="NCBI Taxonomy" id="417367"/>
    <lineage>
        <taxon>Bacteria</taxon>
        <taxon>Bacillati</taxon>
        <taxon>Bacillota</taxon>
        <taxon>Bacilli</taxon>
        <taxon>Bacillales</taxon>
        <taxon>Caryophanaceae</taxon>
        <taxon>Paenisporosarcina</taxon>
    </lineage>
</organism>
<dbReference type="Pfam" id="PF03711">
    <property type="entry name" value="OKR_DC_1_C"/>
    <property type="match status" value="1"/>
</dbReference>
<dbReference type="Proteomes" id="UP000294292">
    <property type="component" value="Chromosome"/>
</dbReference>
<dbReference type="PANTHER" id="PTHR43277">
    <property type="entry name" value="ARGININE DECARBOXYLASE"/>
    <property type="match status" value="1"/>
</dbReference>